<dbReference type="EMBL" id="QXML01000009">
    <property type="protein sequence ID" value="RIW13329.1"/>
    <property type="molecule type" value="Genomic_DNA"/>
</dbReference>
<comment type="caution">
    <text evidence="1">The sequence shown here is derived from an EMBL/GenBank/DDBJ whole genome shotgun (WGS) entry which is preliminary data.</text>
</comment>
<dbReference type="Proteomes" id="UP000283522">
    <property type="component" value="Unassembled WGS sequence"/>
</dbReference>
<dbReference type="AlphaFoldDB" id="A0A418PNB1"/>
<protein>
    <submittedName>
        <fullName evidence="1">Uncharacterized protein</fullName>
    </submittedName>
</protein>
<reference evidence="1 2" key="1">
    <citation type="submission" date="2018-09" db="EMBL/GenBank/DDBJ databases">
        <authorList>
            <person name="Wang X."/>
            <person name="Du Z."/>
        </authorList>
    </citation>
    <scope>NUCLEOTIDE SEQUENCE [LARGE SCALE GENOMIC DNA]</scope>
    <source>
        <strain evidence="1 2">N3</strain>
    </source>
</reference>
<gene>
    <name evidence="1" type="ORF">D0X99_16255</name>
</gene>
<evidence type="ECO:0000313" key="2">
    <source>
        <dbReference type="Proteomes" id="UP000283522"/>
    </source>
</evidence>
<organism evidence="1 2">
    <name type="scientific">Algoriphagus lacus</name>
    <dbReference type="NCBI Taxonomy" id="2056311"/>
    <lineage>
        <taxon>Bacteria</taxon>
        <taxon>Pseudomonadati</taxon>
        <taxon>Bacteroidota</taxon>
        <taxon>Cytophagia</taxon>
        <taxon>Cytophagales</taxon>
        <taxon>Cyclobacteriaceae</taxon>
        <taxon>Algoriphagus</taxon>
    </lineage>
</organism>
<proteinExistence type="predicted"/>
<evidence type="ECO:0000313" key="1">
    <source>
        <dbReference type="EMBL" id="RIW13329.1"/>
    </source>
</evidence>
<accession>A0A418PNB1</accession>
<name>A0A418PNB1_9BACT</name>
<sequence length="60" mass="7005">MKLKNISKKYSVVAHLQEKNGAKKINPPPIRLPAWTPKLPTRFTLLAFTTEKKRKQPFKF</sequence>
<keyword evidence="2" id="KW-1185">Reference proteome</keyword>